<dbReference type="GO" id="GO:0050660">
    <property type="term" value="F:flavin adenine dinucleotide binding"/>
    <property type="evidence" value="ECO:0007669"/>
    <property type="project" value="InterPro"/>
</dbReference>
<evidence type="ECO:0000259" key="8">
    <source>
        <dbReference type="Pfam" id="PF02770"/>
    </source>
</evidence>
<name>A0A031K737_9SPHN</name>
<dbReference type="STRING" id="158500.BES08_00860"/>
<dbReference type="PANTHER" id="PTHR43884">
    <property type="entry name" value="ACYL-COA DEHYDROGENASE"/>
    <property type="match status" value="1"/>
</dbReference>
<proteinExistence type="inferred from homology"/>
<comment type="similarity">
    <text evidence="2 6">Belongs to the acyl-CoA dehydrogenase family.</text>
</comment>
<organism evidence="10 11">
    <name type="scientific">Novosphingobium resinovorum</name>
    <dbReference type="NCBI Taxonomy" id="158500"/>
    <lineage>
        <taxon>Bacteria</taxon>
        <taxon>Pseudomonadati</taxon>
        <taxon>Pseudomonadota</taxon>
        <taxon>Alphaproteobacteria</taxon>
        <taxon>Sphingomonadales</taxon>
        <taxon>Sphingomonadaceae</taxon>
        <taxon>Novosphingobium</taxon>
    </lineage>
</organism>
<evidence type="ECO:0000259" key="9">
    <source>
        <dbReference type="Pfam" id="PF02771"/>
    </source>
</evidence>
<feature type="domain" description="Acyl-CoA dehydrogenase/oxidase C-terminal" evidence="7">
    <location>
        <begin position="226"/>
        <end position="354"/>
    </location>
</feature>
<evidence type="ECO:0000313" key="10">
    <source>
        <dbReference type="EMBL" id="EZP84402.1"/>
    </source>
</evidence>
<evidence type="ECO:0000256" key="6">
    <source>
        <dbReference type="RuleBase" id="RU362125"/>
    </source>
</evidence>
<dbReference type="InterPro" id="IPR009100">
    <property type="entry name" value="AcylCoA_DH/oxidase_NM_dom_sf"/>
</dbReference>
<evidence type="ECO:0000313" key="11">
    <source>
        <dbReference type="Proteomes" id="UP000024329"/>
    </source>
</evidence>
<accession>A0A031K737</accession>
<dbReference type="InterPro" id="IPR036250">
    <property type="entry name" value="AcylCo_DH-like_C"/>
</dbReference>
<evidence type="ECO:0000256" key="3">
    <source>
        <dbReference type="ARBA" id="ARBA00022630"/>
    </source>
</evidence>
<dbReference type="Proteomes" id="UP000024329">
    <property type="component" value="Unassembled WGS sequence"/>
</dbReference>
<comment type="cofactor">
    <cofactor evidence="1 6">
        <name>FAD</name>
        <dbReference type="ChEBI" id="CHEBI:57692"/>
    </cofactor>
</comment>
<dbReference type="InterPro" id="IPR009075">
    <property type="entry name" value="AcylCo_DH/oxidase_C"/>
</dbReference>
<gene>
    <name evidence="10" type="ORF">BV97_00153</name>
</gene>
<dbReference type="Pfam" id="PF02771">
    <property type="entry name" value="Acyl-CoA_dh_N"/>
    <property type="match status" value="1"/>
</dbReference>
<dbReference type="Gene3D" id="1.20.140.10">
    <property type="entry name" value="Butyryl-CoA Dehydrogenase, subunit A, domain 3"/>
    <property type="match status" value="1"/>
</dbReference>
<comment type="caution">
    <text evidence="10">The sequence shown here is derived from an EMBL/GenBank/DDBJ whole genome shotgun (WGS) entry which is preliminary data.</text>
</comment>
<dbReference type="eggNOG" id="COG1960">
    <property type="taxonomic scope" value="Bacteria"/>
</dbReference>
<dbReference type="RefSeq" id="WP_008829545.1">
    <property type="nucleotide sequence ID" value="NZ_JFYZ01000001.1"/>
</dbReference>
<evidence type="ECO:0000259" key="7">
    <source>
        <dbReference type="Pfam" id="PF00441"/>
    </source>
</evidence>
<reference evidence="10 11" key="1">
    <citation type="submission" date="2014-03" db="EMBL/GenBank/DDBJ databases">
        <title>Whole genome sequence of Novosphingobium resinovorum KF1.</title>
        <authorList>
            <person name="Gan H.M."/>
            <person name="Gan H.Y."/>
            <person name="Chew T.H."/>
            <person name="Savka M.A."/>
        </authorList>
    </citation>
    <scope>NUCLEOTIDE SEQUENCE [LARGE SCALE GENOMIC DNA]</scope>
    <source>
        <strain evidence="10 11">KF1</strain>
    </source>
</reference>
<keyword evidence="5 6" id="KW-0560">Oxidoreductase</keyword>
<evidence type="ECO:0000256" key="4">
    <source>
        <dbReference type="ARBA" id="ARBA00022827"/>
    </source>
</evidence>
<dbReference type="InterPro" id="IPR013786">
    <property type="entry name" value="AcylCoA_DH/ox_N"/>
</dbReference>
<keyword evidence="4 6" id="KW-0274">FAD</keyword>
<dbReference type="PATRIC" id="fig|158500.4.peg.161"/>
<dbReference type="InterPro" id="IPR006091">
    <property type="entry name" value="Acyl-CoA_Oxase/DH_mid-dom"/>
</dbReference>
<dbReference type="Gene3D" id="1.10.540.10">
    <property type="entry name" value="Acyl-CoA dehydrogenase/oxidase, N-terminal domain"/>
    <property type="match status" value="1"/>
</dbReference>
<evidence type="ECO:0000256" key="1">
    <source>
        <dbReference type="ARBA" id="ARBA00001974"/>
    </source>
</evidence>
<evidence type="ECO:0000256" key="5">
    <source>
        <dbReference type="ARBA" id="ARBA00023002"/>
    </source>
</evidence>
<feature type="domain" description="Acyl-CoA dehydrogenase/oxidase N-terminal" evidence="9">
    <location>
        <begin position="6"/>
        <end position="117"/>
    </location>
</feature>
<dbReference type="InterPro" id="IPR037069">
    <property type="entry name" value="AcylCoA_DH/ox_N_sf"/>
</dbReference>
<dbReference type="Gene3D" id="2.40.110.10">
    <property type="entry name" value="Butyryl-CoA Dehydrogenase, subunit A, domain 2"/>
    <property type="match status" value="1"/>
</dbReference>
<dbReference type="GO" id="GO:0003995">
    <property type="term" value="F:acyl-CoA dehydrogenase activity"/>
    <property type="evidence" value="ECO:0007669"/>
    <property type="project" value="TreeGrafter"/>
</dbReference>
<dbReference type="Pfam" id="PF00441">
    <property type="entry name" value="Acyl-CoA_dh_1"/>
    <property type="match status" value="1"/>
</dbReference>
<dbReference type="PANTHER" id="PTHR43884:SF20">
    <property type="entry name" value="ACYL-COA DEHYDROGENASE FADE28"/>
    <property type="match status" value="1"/>
</dbReference>
<evidence type="ECO:0000256" key="2">
    <source>
        <dbReference type="ARBA" id="ARBA00009347"/>
    </source>
</evidence>
<dbReference type="Pfam" id="PF02770">
    <property type="entry name" value="Acyl-CoA_dh_M"/>
    <property type="match status" value="1"/>
</dbReference>
<protein>
    <submittedName>
        <fullName evidence="10">Acyl-CoA dehydrogenase</fullName>
    </submittedName>
</protein>
<dbReference type="CDD" id="cd00567">
    <property type="entry name" value="ACAD"/>
    <property type="match status" value="1"/>
</dbReference>
<dbReference type="EMBL" id="JFYZ01000001">
    <property type="protein sequence ID" value="EZP84402.1"/>
    <property type="molecule type" value="Genomic_DNA"/>
</dbReference>
<feature type="domain" description="Acyl-CoA oxidase/dehydrogenase middle" evidence="8">
    <location>
        <begin position="127"/>
        <end position="204"/>
    </location>
</feature>
<dbReference type="AlphaFoldDB" id="A0A031K737"/>
<dbReference type="SUPFAM" id="SSF47203">
    <property type="entry name" value="Acyl-CoA dehydrogenase C-terminal domain-like"/>
    <property type="match status" value="1"/>
</dbReference>
<sequence length="373" mass="39329">MNFDLSEDEEMLKALTERFVTDHYDHDSRRAFLAQPNGFSNTNWELLGELGLIAAPFPDEMGGLGLDATGIATVFEALGRGLVVEPLAESVVMAGRLFAATAPQSLQGEWLDGLLSGSRRLALGHAEARARDGLSWVETTAVAEGDGWKLTGAKPYCVAGGGADGYIVSARISSEPGDASGISLFLVPAGSPGVSAHDWHMADGSVASSLELSDVIVPSDHKLSDDGLAAIAATSDLAALARSAEALGIMERIFAETIDYLRTRDQFGAALGSFQAIQHRMVAQYAAIEQSRALLNLALVSWGSDEFANAVHGARAYIADASVTLGHEMIQFHGGMGVTDELAIGGGHKRLLVLSRWPEGPLAALDRYAGLLN</sequence>
<dbReference type="InterPro" id="IPR046373">
    <property type="entry name" value="Acyl-CoA_Oxase/DH_mid-dom_sf"/>
</dbReference>
<keyword evidence="3 6" id="KW-0285">Flavoprotein</keyword>
<dbReference type="SUPFAM" id="SSF56645">
    <property type="entry name" value="Acyl-CoA dehydrogenase NM domain-like"/>
    <property type="match status" value="1"/>
</dbReference>